<keyword evidence="6" id="KW-0479">Metal-binding</keyword>
<keyword evidence="8" id="KW-0460">Magnesium</keyword>
<keyword evidence="4" id="KW-0285">Flavoprotein</keyword>
<dbReference type="STRING" id="85558.T45_04562"/>
<evidence type="ECO:0000256" key="2">
    <source>
        <dbReference type="ARBA" id="ARBA00011955"/>
    </source>
</evidence>
<comment type="cofactor">
    <cofactor evidence="1">
        <name>Mg(2+)</name>
        <dbReference type="ChEBI" id="CHEBI:18420"/>
    </cofactor>
</comment>
<evidence type="ECO:0000256" key="5">
    <source>
        <dbReference type="ARBA" id="ARBA00022679"/>
    </source>
</evidence>
<dbReference type="GO" id="GO:0046872">
    <property type="term" value="F:metal ion binding"/>
    <property type="evidence" value="ECO:0007669"/>
    <property type="project" value="UniProtKB-KW"/>
</dbReference>
<proteinExistence type="predicted"/>
<dbReference type="PANTHER" id="PTHR30040">
    <property type="entry name" value="THIAMINE BIOSYNTHESIS LIPOPROTEIN APBE"/>
    <property type="match status" value="1"/>
</dbReference>
<keyword evidence="5" id="KW-0808">Transferase</keyword>
<dbReference type="RefSeq" id="WP_006381930.1">
    <property type="nucleotide sequence ID" value="NZ_AEJB01000541.1"/>
</dbReference>
<dbReference type="GO" id="GO:0016740">
    <property type="term" value="F:transferase activity"/>
    <property type="evidence" value="ECO:0007669"/>
    <property type="project" value="UniProtKB-KW"/>
</dbReference>
<dbReference type="Pfam" id="PF02424">
    <property type="entry name" value="ApbE"/>
    <property type="match status" value="1"/>
</dbReference>
<dbReference type="GeneID" id="97403981"/>
<dbReference type="EMBL" id="AEJB01000541">
    <property type="protein sequence ID" value="ELP63129.1"/>
    <property type="molecule type" value="Genomic_DNA"/>
</dbReference>
<comment type="catalytic activity">
    <reaction evidence="10">
        <text>L-threonyl-[protein] + FAD = FMN-L-threonyl-[protein] + AMP + H(+)</text>
        <dbReference type="Rhea" id="RHEA:36847"/>
        <dbReference type="Rhea" id="RHEA-COMP:11060"/>
        <dbReference type="Rhea" id="RHEA-COMP:11061"/>
        <dbReference type="ChEBI" id="CHEBI:15378"/>
        <dbReference type="ChEBI" id="CHEBI:30013"/>
        <dbReference type="ChEBI" id="CHEBI:57692"/>
        <dbReference type="ChEBI" id="CHEBI:74257"/>
        <dbReference type="ChEBI" id="CHEBI:456215"/>
        <dbReference type="EC" id="2.7.1.180"/>
    </reaction>
</comment>
<gene>
    <name evidence="11" type="ORF">STRTUCAR8_10042</name>
</gene>
<dbReference type="AlphaFoldDB" id="L7EW97"/>
<evidence type="ECO:0000256" key="9">
    <source>
        <dbReference type="ARBA" id="ARBA00031306"/>
    </source>
</evidence>
<sequence length="305" mass="33081">MHRSSPETGQAAAGTRFAFDAIGTHWTIDTAHHLTADLRRHVLARIDAYDRTWSRFRPDSLIHRIATAPHGGTYTFPDHAAPLFDLYDRLGELTDGAVDPLVGRDLELLGYDADYTLTPASAPERAAHQRRTWARDITRHGAITLITRGPVLIDTGAAGKGHLIDLIAAQLTHAGHREHLIDAGGDLRHHGRGSLRIGLEHPHDPTRVLGIARIENQALAASATNRRAWGDGLHHVLDARAGAPTRAVRATWVVADDAATADGLATALFFTTPQHLATVYKFTAVSLHSDGRLTPSPGFDGELFT</sequence>
<dbReference type="InterPro" id="IPR003374">
    <property type="entry name" value="ApbE-like_sf"/>
</dbReference>
<protein>
    <recommendedName>
        <fullName evidence="3">FAD:protein FMN transferase</fullName>
        <ecNumber evidence="2">2.7.1.180</ecNumber>
    </recommendedName>
    <alternativeName>
        <fullName evidence="9">Flavin transferase</fullName>
    </alternativeName>
</protein>
<dbReference type="PANTHER" id="PTHR30040:SF2">
    <property type="entry name" value="FAD:PROTEIN FMN TRANSFERASE"/>
    <property type="match status" value="1"/>
</dbReference>
<keyword evidence="12" id="KW-1185">Reference proteome</keyword>
<dbReference type="Gene3D" id="3.10.520.10">
    <property type="entry name" value="ApbE-like domains"/>
    <property type="match status" value="1"/>
</dbReference>
<comment type="caution">
    <text evidence="11">The sequence shown here is derived from an EMBL/GenBank/DDBJ whole genome shotgun (WGS) entry which is preliminary data.</text>
</comment>
<evidence type="ECO:0000256" key="7">
    <source>
        <dbReference type="ARBA" id="ARBA00022827"/>
    </source>
</evidence>
<evidence type="ECO:0000256" key="1">
    <source>
        <dbReference type="ARBA" id="ARBA00001946"/>
    </source>
</evidence>
<evidence type="ECO:0000256" key="4">
    <source>
        <dbReference type="ARBA" id="ARBA00022630"/>
    </source>
</evidence>
<name>L7EW97_STRT8</name>
<reference evidence="11 12" key="1">
    <citation type="journal article" date="2011" name="Plasmid">
        <title>Streptomyces turgidiscabies Car8 contains a modular pathogenicity island that shares virulence genes with other actinobacterial plant pathogens.</title>
        <authorList>
            <person name="Huguet-Tapia J.C."/>
            <person name="Badger J.H."/>
            <person name="Loria R."/>
            <person name="Pettis G.S."/>
        </authorList>
    </citation>
    <scope>NUCLEOTIDE SEQUENCE [LARGE SCALE GENOMIC DNA]</scope>
    <source>
        <strain evidence="11 12">Car8</strain>
    </source>
</reference>
<evidence type="ECO:0000313" key="12">
    <source>
        <dbReference type="Proteomes" id="UP000010931"/>
    </source>
</evidence>
<organism evidence="11 12">
    <name type="scientific">Streptomyces turgidiscabies (strain Car8)</name>
    <dbReference type="NCBI Taxonomy" id="698760"/>
    <lineage>
        <taxon>Bacteria</taxon>
        <taxon>Bacillati</taxon>
        <taxon>Actinomycetota</taxon>
        <taxon>Actinomycetes</taxon>
        <taxon>Kitasatosporales</taxon>
        <taxon>Streptomycetaceae</taxon>
        <taxon>Streptomyces</taxon>
    </lineage>
</organism>
<evidence type="ECO:0000256" key="6">
    <source>
        <dbReference type="ARBA" id="ARBA00022723"/>
    </source>
</evidence>
<evidence type="ECO:0000256" key="3">
    <source>
        <dbReference type="ARBA" id="ARBA00016337"/>
    </source>
</evidence>
<dbReference type="InterPro" id="IPR024932">
    <property type="entry name" value="ApbE"/>
</dbReference>
<evidence type="ECO:0000256" key="8">
    <source>
        <dbReference type="ARBA" id="ARBA00022842"/>
    </source>
</evidence>
<keyword evidence="7" id="KW-0274">FAD</keyword>
<evidence type="ECO:0000256" key="10">
    <source>
        <dbReference type="ARBA" id="ARBA00048540"/>
    </source>
</evidence>
<dbReference type="Proteomes" id="UP000010931">
    <property type="component" value="Unassembled WGS sequence"/>
</dbReference>
<dbReference type="SUPFAM" id="SSF143631">
    <property type="entry name" value="ApbE-like"/>
    <property type="match status" value="1"/>
</dbReference>
<dbReference type="PATRIC" id="fig|698760.3.peg.7964"/>
<evidence type="ECO:0000313" key="11">
    <source>
        <dbReference type="EMBL" id="ELP63129.1"/>
    </source>
</evidence>
<dbReference type="EC" id="2.7.1.180" evidence="2"/>
<accession>L7EW97</accession>